<keyword evidence="3" id="KW-1185">Reference proteome</keyword>
<evidence type="ECO:0000313" key="2">
    <source>
        <dbReference type="EMBL" id="KAH3750948.1"/>
    </source>
</evidence>
<proteinExistence type="predicted"/>
<dbReference type="EMBL" id="JAIWYP010000010">
    <property type="protein sequence ID" value="KAH3750948.1"/>
    <property type="molecule type" value="Genomic_DNA"/>
</dbReference>
<name>A0A9D4DL42_DREPO</name>
<reference evidence="2" key="1">
    <citation type="journal article" date="2019" name="bioRxiv">
        <title>The Genome of the Zebra Mussel, Dreissena polymorpha: A Resource for Invasive Species Research.</title>
        <authorList>
            <person name="McCartney M.A."/>
            <person name="Auch B."/>
            <person name="Kono T."/>
            <person name="Mallez S."/>
            <person name="Zhang Y."/>
            <person name="Obille A."/>
            <person name="Becker A."/>
            <person name="Abrahante J.E."/>
            <person name="Garbe J."/>
            <person name="Badalamenti J.P."/>
            <person name="Herman A."/>
            <person name="Mangelson H."/>
            <person name="Liachko I."/>
            <person name="Sullivan S."/>
            <person name="Sone E.D."/>
            <person name="Koren S."/>
            <person name="Silverstein K.A.T."/>
            <person name="Beckman K.B."/>
            <person name="Gohl D.M."/>
        </authorList>
    </citation>
    <scope>NUCLEOTIDE SEQUENCE</scope>
    <source>
        <strain evidence="2">Duluth1</strain>
        <tissue evidence="2">Whole animal</tissue>
    </source>
</reference>
<protein>
    <submittedName>
        <fullName evidence="2">Uncharacterized protein</fullName>
    </submittedName>
</protein>
<dbReference type="AlphaFoldDB" id="A0A9D4DL42"/>
<evidence type="ECO:0000256" key="1">
    <source>
        <dbReference type="SAM" id="MobiDB-lite"/>
    </source>
</evidence>
<gene>
    <name evidence="2" type="ORF">DPMN_185488</name>
</gene>
<sequence>MHITICPIEAEGGNREKSQQTMAENGDDQDVQTHSPDNFLNDCFLTRRSRLRESQDTGYISRKQSMDTQDGRDTALDLVDDTDATHAPGKCGSPMAYVSLCIVSNQWTCQM</sequence>
<feature type="compositionally biased region" description="Polar residues" evidence="1">
    <location>
        <begin position="56"/>
        <end position="68"/>
    </location>
</feature>
<dbReference type="Proteomes" id="UP000828390">
    <property type="component" value="Unassembled WGS sequence"/>
</dbReference>
<feature type="region of interest" description="Disordered" evidence="1">
    <location>
        <begin position="54"/>
        <end position="77"/>
    </location>
</feature>
<organism evidence="2 3">
    <name type="scientific">Dreissena polymorpha</name>
    <name type="common">Zebra mussel</name>
    <name type="synonym">Mytilus polymorpha</name>
    <dbReference type="NCBI Taxonomy" id="45954"/>
    <lineage>
        <taxon>Eukaryota</taxon>
        <taxon>Metazoa</taxon>
        <taxon>Spiralia</taxon>
        <taxon>Lophotrochozoa</taxon>
        <taxon>Mollusca</taxon>
        <taxon>Bivalvia</taxon>
        <taxon>Autobranchia</taxon>
        <taxon>Heteroconchia</taxon>
        <taxon>Euheterodonta</taxon>
        <taxon>Imparidentia</taxon>
        <taxon>Neoheterodontei</taxon>
        <taxon>Myida</taxon>
        <taxon>Dreissenoidea</taxon>
        <taxon>Dreissenidae</taxon>
        <taxon>Dreissena</taxon>
    </lineage>
</organism>
<comment type="caution">
    <text evidence="2">The sequence shown here is derived from an EMBL/GenBank/DDBJ whole genome shotgun (WGS) entry which is preliminary data.</text>
</comment>
<evidence type="ECO:0000313" key="3">
    <source>
        <dbReference type="Proteomes" id="UP000828390"/>
    </source>
</evidence>
<feature type="region of interest" description="Disordered" evidence="1">
    <location>
        <begin position="1"/>
        <end position="36"/>
    </location>
</feature>
<accession>A0A9D4DL42</accession>
<reference evidence="2" key="2">
    <citation type="submission" date="2020-11" db="EMBL/GenBank/DDBJ databases">
        <authorList>
            <person name="McCartney M.A."/>
            <person name="Auch B."/>
            <person name="Kono T."/>
            <person name="Mallez S."/>
            <person name="Becker A."/>
            <person name="Gohl D.M."/>
            <person name="Silverstein K.A.T."/>
            <person name="Koren S."/>
            <person name="Bechman K.B."/>
            <person name="Herman A."/>
            <person name="Abrahante J.E."/>
            <person name="Garbe J."/>
        </authorList>
    </citation>
    <scope>NUCLEOTIDE SEQUENCE</scope>
    <source>
        <strain evidence="2">Duluth1</strain>
        <tissue evidence="2">Whole animal</tissue>
    </source>
</reference>